<dbReference type="InterPro" id="IPR050638">
    <property type="entry name" value="AA-Vitamin_Transporters"/>
</dbReference>
<dbReference type="EMBL" id="LAZR01002812">
    <property type="protein sequence ID" value="KKN25307.1"/>
    <property type="molecule type" value="Genomic_DNA"/>
</dbReference>
<dbReference type="InterPro" id="IPR000620">
    <property type="entry name" value="EamA_dom"/>
</dbReference>
<organism evidence="8">
    <name type="scientific">marine sediment metagenome</name>
    <dbReference type="NCBI Taxonomy" id="412755"/>
    <lineage>
        <taxon>unclassified sequences</taxon>
        <taxon>metagenomes</taxon>
        <taxon>ecological metagenomes</taxon>
    </lineage>
</organism>
<evidence type="ECO:0000313" key="8">
    <source>
        <dbReference type="EMBL" id="KKN25307.1"/>
    </source>
</evidence>
<feature type="transmembrane region" description="Helical" evidence="6">
    <location>
        <begin position="263"/>
        <end position="281"/>
    </location>
</feature>
<feature type="domain" description="EamA" evidence="7">
    <location>
        <begin position="168"/>
        <end position="306"/>
    </location>
</feature>
<feature type="transmembrane region" description="Helical" evidence="6">
    <location>
        <begin position="7"/>
        <end position="29"/>
    </location>
</feature>
<keyword evidence="4 6" id="KW-1133">Transmembrane helix</keyword>
<evidence type="ECO:0000256" key="1">
    <source>
        <dbReference type="ARBA" id="ARBA00004651"/>
    </source>
</evidence>
<evidence type="ECO:0000256" key="5">
    <source>
        <dbReference type="ARBA" id="ARBA00023136"/>
    </source>
</evidence>
<evidence type="ECO:0000256" key="3">
    <source>
        <dbReference type="ARBA" id="ARBA00022692"/>
    </source>
</evidence>
<feature type="transmembrane region" description="Helical" evidence="6">
    <location>
        <begin position="107"/>
        <end position="128"/>
    </location>
</feature>
<reference evidence="8" key="1">
    <citation type="journal article" date="2015" name="Nature">
        <title>Complex archaea that bridge the gap between prokaryotes and eukaryotes.</title>
        <authorList>
            <person name="Spang A."/>
            <person name="Saw J.H."/>
            <person name="Jorgensen S.L."/>
            <person name="Zaremba-Niedzwiedzka K."/>
            <person name="Martijn J."/>
            <person name="Lind A.E."/>
            <person name="van Eijk R."/>
            <person name="Schleper C."/>
            <person name="Guy L."/>
            <person name="Ettema T.J."/>
        </authorList>
    </citation>
    <scope>NUCLEOTIDE SEQUENCE</scope>
</reference>
<dbReference type="GO" id="GO:0005886">
    <property type="term" value="C:plasma membrane"/>
    <property type="evidence" value="ECO:0007669"/>
    <property type="project" value="UniProtKB-SubCell"/>
</dbReference>
<feature type="transmembrane region" description="Helical" evidence="6">
    <location>
        <begin position="230"/>
        <end position="251"/>
    </location>
</feature>
<feature type="domain" description="EamA" evidence="7">
    <location>
        <begin position="6"/>
        <end position="151"/>
    </location>
</feature>
<protein>
    <recommendedName>
        <fullName evidence="7">EamA domain-containing protein</fullName>
    </recommendedName>
</protein>
<sequence length="308" mass="35086">MIKVYLELVLMIILWGFSFVVVDIALEFIPPLSIAFYRFLIASITFMIIDVVLRFRNKIISAKNNLSDHQTAYSKNDWILILFASFTGISFFFLAQYTAIDIIGPSLPALFVCLISPIVISLLALIFFKERLNKIKIIGFVIATFGGFLLITGGNLNTLTPESPGFVGYLFALLTPFLWAIYSTITKKITKVKSKFYMLKYIAYFGTIELFIFLLISGEFLVFITNFFNIILLLCGIYIGIGCYILGYYIWQNSQEKLKSSKTASFLYVEPFITLLFSYLLQRSELIVFWNIAGGIIVLIAVLIINYK</sequence>
<keyword evidence="5 6" id="KW-0472">Membrane</keyword>
<accession>A0A0F9PL77</accession>
<keyword evidence="2" id="KW-1003">Cell membrane</keyword>
<evidence type="ECO:0000256" key="6">
    <source>
        <dbReference type="SAM" id="Phobius"/>
    </source>
</evidence>
<feature type="transmembrane region" description="Helical" evidence="6">
    <location>
        <begin position="76"/>
        <end position="95"/>
    </location>
</feature>
<dbReference type="Pfam" id="PF00892">
    <property type="entry name" value="EamA"/>
    <property type="match status" value="2"/>
</dbReference>
<name>A0A0F9PL77_9ZZZZ</name>
<feature type="transmembrane region" description="Helical" evidence="6">
    <location>
        <begin position="35"/>
        <end position="55"/>
    </location>
</feature>
<comment type="subcellular location">
    <subcellularLocation>
        <location evidence="1">Cell membrane</location>
        <topology evidence="1">Multi-pass membrane protein</topology>
    </subcellularLocation>
</comment>
<proteinExistence type="predicted"/>
<feature type="transmembrane region" description="Helical" evidence="6">
    <location>
        <begin position="202"/>
        <end position="224"/>
    </location>
</feature>
<comment type="caution">
    <text evidence="8">The sequence shown here is derived from an EMBL/GenBank/DDBJ whole genome shotgun (WGS) entry which is preliminary data.</text>
</comment>
<evidence type="ECO:0000259" key="7">
    <source>
        <dbReference type="Pfam" id="PF00892"/>
    </source>
</evidence>
<feature type="transmembrane region" description="Helical" evidence="6">
    <location>
        <begin position="166"/>
        <end position="182"/>
    </location>
</feature>
<dbReference type="InterPro" id="IPR037185">
    <property type="entry name" value="EmrE-like"/>
</dbReference>
<dbReference type="PANTHER" id="PTHR32322:SF18">
    <property type="entry name" value="S-ADENOSYLMETHIONINE_S-ADENOSYLHOMOCYSTEINE TRANSPORTER"/>
    <property type="match status" value="1"/>
</dbReference>
<dbReference type="AlphaFoldDB" id="A0A0F9PL77"/>
<feature type="transmembrane region" description="Helical" evidence="6">
    <location>
        <begin position="287"/>
        <end position="307"/>
    </location>
</feature>
<evidence type="ECO:0000256" key="4">
    <source>
        <dbReference type="ARBA" id="ARBA00022989"/>
    </source>
</evidence>
<evidence type="ECO:0000256" key="2">
    <source>
        <dbReference type="ARBA" id="ARBA00022475"/>
    </source>
</evidence>
<dbReference type="PANTHER" id="PTHR32322">
    <property type="entry name" value="INNER MEMBRANE TRANSPORTER"/>
    <property type="match status" value="1"/>
</dbReference>
<dbReference type="SUPFAM" id="SSF103481">
    <property type="entry name" value="Multidrug resistance efflux transporter EmrE"/>
    <property type="match status" value="2"/>
</dbReference>
<gene>
    <name evidence="8" type="ORF">LCGC14_0886170</name>
</gene>
<keyword evidence="3 6" id="KW-0812">Transmembrane</keyword>
<feature type="transmembrane region" description="Helical" evidence="6">
    <location>
        <begin position="135"/>
        <end position="154"/>
    </location>
</feature>